<feature type="compositionally biased region" description="Basic and acidic residues" evidence="2">
    <location>
        <begin position="65"/>
        <end position="92"/>
    </location>
</feature>
<dbReference type="EMBL" id="MHLG01000027">
    <property type="protein sequence ID" value="OGZ03165.1"/>
    <property type="molecule type" value="Genomic_DNA"/>
</dbReference>
<dbReference type="STRING" id="1798656.A2604_02515"/>
<feature type="region of interest" description="Disordered" evidence="2">
    <location>
        <begin position="852"/>
        <end position="878"/>
    </location>
</feature>
<feature type="compositionally biased region" description="Basic and acidic residues" evidence="2">
    <location>
        <begin position="101"/>
        <end position="126"/>
    </location>
</feature>
<proteinExistence type="predicted"/>
<evidence type="ECO:0000256" key="2">
    <source>
        <dbReference type="SAM" id="MobiDB-lite"/>
    </source>
</evidence>
<name>A0A1G2CP70_9BACT</name>
<evidence type="ECO:0000313" key="4">
    <source>
        <dbReference type="Proteomes" id="UP000177587"/>
    </source>
</evidence>
<sequence length="1323" mass="150903">MVEKFPQEKQPQKSESKEEKEILLDTALDTYNKTKDEFGHKKALILAKDFFTAAGINQEEFIKMVENRRQDKENQPAESDKTNTKNTPKEIKPFNIKNLPHYKDKEDAEKSSSKLETQEEKPENPEVKTQPEPILPTETPPEEPLQEPTLLEQNPEEEKDLEIITTKDRTGEEKTFKIGDQVWFFDNEGEINYFTIKKILPAEKKLPAGFVTEAGLEFFLEDYFYNKEDAEKKAKEWLKEDEKKETEKTEGELSEEDLFKELEEELKKFDLEKIEKDLDSEKEILEDEEEKKIEKAVIKLPEKERKRIFEGLANIGFKAEAWKNNKLKKAFSKITEKLSVENKENLSDLEKNSLQSLDSVKRRAEALRDIYTGREEQAIKNKERENKNLTQKASGIGKIPFMIIKVGRVLHGFNMLNPFTNALRASLAIGFLSEMEKESRLKRADIIEKKRLEEEQAEEEAYKIYKEAEKVSGGENASVENLKKAYRASLPEDLIQRLSNREDANLTLIQSFVTNYLENSLIKINKQITDIEESTLSSEEKHKRKNAILEKNDNFLKDLNKIVNNIGTIDAVSYGLRLLEKTSKAATTALVVETGIESIGKIWHLFSEYGKEFAFGTGVSGASAEHLTETHSGSKHGLWSSIKNWFSYDKQKPAINPEGGTSEKFARTFEEQTKDKILKTYILEGDKNITEKAFNVDIKHTADGGLVIKQVSDIDGKTTGVKISKEEIDNYIKRTEDLKPQIAERFIKTAEGLAENNQNREDLIKMWIMDKALDKETPGLSFHEYSDKNGNKLFKMEITRGINGEPSYYHMEIDGVTQNEILRAKTELNYGEFPESFRKALEAKSHEVNKKIPPELKPKSSESIHRSSEIGVGPDDDTHKYPVDIKLSELSPLAPSAAHSAVENLNSSSKSGITPPTFSSIEHFNYQGGKSVWKEADLQLKERFKELFNRLGNDNQKTAEALKTYNIDRLKDVIVKNPTEYGLPKNFEPTKMTKKILEGINWDKAFHDAFPKNNLTENLSPEKINNILENNASQKEKLFSSESTTTSESKIIPAPPEIENNIISGSNNMSSNTSAEIPSNSPTLPVDTNEINGIKVEDQIGNQEIPLAPASKDISGENKIEVGDYIQPSSSNPIEALREKNIFINDIDKFAKQVGFKDSNSEDFRNSLVELSNLDIHNIEEAREIMEISHLSDLPVETIGKHLDFALNPDLDEKTSSNIIKLLENNRDKISIRFFNKNYPGRVSSVELVKLRDYHGKEMENLRVYYTGVVRGGHDAILRINNKEFFIERDGLSVKHPLHSLKNFFKYPDKFIFSAKRIINKAA</sequence>
<feature type="region of interest" description="Disordered" evidence="2">
    <location>
        <begin position="65"/>
        <end position="168"/>
    </location>
</feature>
<reference evidence="3 4" key="1">
    <citation type="journal article" date="2016" name="Nat. Commun.">
        <title>Thousands of microbial genomes shed light on interconnected biogeochemical processes in an aquifer system.</title>
        <authorList>
            <person name="Anantharaman K."/>
            <person name="Brown C.T."/>
            <person name="Hug L.A."/>
            <person name="Sharon I."/>
            <person name="Castelle C.J."/>
            <person name="Probst A.J."/>
            <person name="Thomas B.C."/>
            <person name="Singh A."/>
            <person name="Wilkins M.J."/>
            <person name="Karaoz U."/>
            <person name="Brodie E.L."/>
            <person name="Williams K.H."/>
            <person name="Hubbard S.S."/>
            <person name="Banfield J.F."/>
        </authorList>
    </citation>
    <scope>NUCLEOTIDE SEQUENCE [LARGE SCALE GENOMIC DNA]</scope>
</reference>
<keyword evidence="1" id="KW-0175">Coiled coil</keyword>
<evidence type="ECO:0000256" key="1">
    <source>
        <dbReference type="SAM" id="Coils"/>
    </source>
</evidence>
<dbReference type="Proteomes" id="UP000177587">
    <property type="component" value="Unassembled WGS sequence"/>
</dbReference>
<feature type="coiled-coil region" evidence="1">
    <location>
        <begin position="220"/>
        <end position="247"/>
    </location>
</feature>
<organism evidence="3 4">
    <name type="scientific">Candidatus Liptonbacteria bacterium RIFOXYD1_FULL_36_11</name>
    <dbReference type="NCBI Taxonomy" id="1798656"/>
    <lineage>
        <taxon>Bacteria</taxon>
        <taxon>Candidatus Liptoniibacteriota</taxon>
    </lineage>
</organism>
<protein>
    <submittedName>
        <fullName evidence="3">Uncharacterized protein</fullName>
    </submittedName>
</protein>
<accession>A0A1G2CP70</accession>
<evidence type="ECO:0000313" key="3">
    <source>
        <dbReference type="EMBL" id="OGZ03165.1"/>
    </source>
</evidence>
<gene>
    <name evidence="3" type="ORF">A2604_02515</name>
</gene>
<feature type="region of interest" description="Disordered" evidence="2">
    <location>
        <begin position="1"/>
        <end position="21"/>
    </location>
</feature>
<feature type="compositionally biased region" description="Basic and acidic residues" evidence="2">
    <location>
        <begin position="852"/>
        <end position="868"/>
    </location>
</feature>
<comment type="caution">
    <text evidence="3">The sequence shown here is derived from an EMBL/GenBank/DDBJ whole genome shotgun (WGS) entry which is preliminary data.</text>
</comment>